<comment type="caution">
    <text evidence="2">The sequence shown here is derived from an EMBL/GenBank/DDBJ whole genome shotgun (WGS) entry which is preliminary data.</text>
</comment>
<accession>A0AA37P0K8</accession>
<evidence type="ECO:0000256" key="1">
    <source>
        <dbReference type="SAM" id="Coils"/>
    </source>
</evidence>
<sequence length="124" mass="13806">MTKAAEDDDRTLLAMGKQMKELHTSLQVVFNAWKKSELRNKDIRGELQQATTELGTANEELRSIKDEPPTVRGDLQALKQQVEYDNTETSEKLEVLTTLVSARSGPSPSYAAVARCGHACEKAW</sequence>
<protein>
    <submittedName>
        <fullName evidence="2">Uncharacterized protein</fullName>
    </submittedName>
</protein>
<keyword evidence="1" id="KW-0175">Coiled coil</keyword>
<dbReference type="RefSeq" id="XP_049126023.1">
    <property type="nucleotide sequence ID" value="XM_049270066.1"/>
</dbReference>
<proteinExistence type="predicted"/>
<evidence type="ECO:0000313" key="2">
    <source>
        <dbReference type="EMBL" id="GKT43673.1"/>
    </source>
</evidence>
<dbReference type="GeneID" id="73324656"/>
<dbReference type="AlphaFoldDB" id="A0AA37P0K8"/>
<gene>
    <name evidence="2" type="ORF">ColSpa_03854</name>
</gene>
<evidence type="ECO:0000313" key="3">
    <source>
        <dbReference type="Proteomes" id="UP001055115"/>
    </source>
</evidence>
<reference evidence="2 3" key="1">
    <citation type="submission" date="2022-03" db="EMBL/GenBank/DDBJ databases">
        <title>Genome data of Colletotrichum spp.</title>
        <authorList>
            <person name="Utami Y.D."/>
            <person name="Hiruma K."/>
        </authorList>
    </citation>
    <scope>NUCLEOTIDE SEQUENCE [LARGE SCALE GENOMIC DNA]</scope>
    <source>
        <strain evidence="2 3">MAFF 239500</strain>
    </source>
</reference>
<feature type="coiled-coil region" evidence="1">
    <location>
        <begin position="40"/>
        <end position="67"/>
    </location>
</feature>
<organism evidence="2 3">
    <name type="scientific">Colletotrichum spaethianum</name>
    <dbReference type="NCBI Taxonomy" id="700344"/>
    <lineage>
        <taxon>Eukaryota</taxon>
        <taxon>Fungi</taxon>
        <taxon>Dikarya</taxon>
        <taxon>Ascomycota</taxon>
        <taxon>Pezizomycotina</taxon>
        <taxon>Sordariomycetes</taxon>
        <taxon>Hypocreomycetidae</taxon>
        <taxon>Glomerellales</taxon>
        <taxon>Glomerellaceae</taxon>
        <taxon>Colletotrichum</taxon>
        <taxon>Colletotrichum spaethianum species complex</taxon>
    </lineage>
</organism>
<dbReference type="EMBL" id="BQXU01000007">
    <property type="protein sequence ID" value="GKT43673.1"/>
    <property type="molecule type" value="Genomic_DNA"/>
</dbReference>
<keyword evidence="3" id="KW-1185">Reference proteome</keyword>
<dbReference type="Proteomes" id="UP001055115">
    <property type="component" value="Unassembled WGS sequence"/>
</dbReference>
<name>A0AA37P0K8_9PEZI</name>